<name>A0A165VL12_9HYPH</name>
<dbReference type="GO" id="GO:0050135">
    <property type="term" value="F:NADP+ nucleosidase activity"/>
    <property type="evidence" value="ECO:0007669"/>
    <property type="project" value="InterPro"/>
</dbReference>
<comment type="caution">
    <text evidence="3">The sequence shown here is derived from an EMBL/GenBank/DDBJ whole genome shotgun (WGS) entry which is preliminary data.</text>
</comment>
<dbReference type="InterPro" id="IPR053024">
    <property type="entry name" value="Fungal_surface_NADase"/>
</dbReference>
<dbReference type="Proteomes" id="UP000076577">
    <property type="component" value="Unassembled WGS sequence"/>
</dbReference>
<dbReference type="PANTHER" id="PTHR42059">
    <property type="entry name" value="TNT DOMAIN-CONTAINING PROTEIN"/>
    <property type="match status" value="1"/>
</dbReference>
<dbReference type="Pfam" id="PF14021">
    <property type="entry name" value="TNT"/>
    <property type="match status" value="1"/>
</dbReference>
<gene>
    <name evidence="3" type="ORF">PsAD2_03761</name>
</gene>
<organism evidence="3 4">
    <name type="scientific">Pseudovibrio axinellae</name>
    <dbReference type="NCBI Taxonomy" id="989403"/>
    <lineage>
        <taxon>Bacteria</taxon>
        <taxon>Pseudomonadati</taxon>
        <taxon>Pseudomonadota</taxon>
        <taxon>Alphaproteobacteria</taxon>
        <taxon>Hyphomicrobiales</taxon>
        <taxon>Stappiaceae</taxon>
        <taxon>Pseudovibrio</taxon>
    </lineage>
</organism>
<feature type="compositionally biased region" description="Basic and acidic residues" evidence="1">
    <location>
        <begin position="61"/>
        <end position="84"/>
    </location>
</feature>
<reference evidence="3 4" key="1">
    <citation type="journal article" date="2016" name="Front. Microbiol.">
        <title>Comparative Genomic Analysis Reveals a Diverse Repertoire of Genes Involved in Prokaryote-Eukaryote Interactions within the Pseudovibrio Genus.</title>
        <authorList>
            <person name="Romano S."/>
            <person name="Fernandez-Guerra A."/>
            <person name="Reen F.J."/>
            <person name="Glockner F.O."/>
            <person name="Crowley S.P."/>
            <person name="O'Sullivan O."/>
            <person name="Cotter P.D."/>
            <person name="Adams C."/>
            <person name="Dobson A.D."/>
            <person name="O'Gara F."/>
        </authorList>
    </citation>
    <scope>NUCLEOTIDE SEQUENCE [LARGE SCALE GENOMIC DNA]</scope>
    <source>
        <strain evidence="3 4">Ad2</strain>
    </source>
</reference>
<dbReference type="PATRIC" id="fig|989403.3.peg.4095"/>
<feature type="domain" description="TNT" evidence="2">
    <location>
        <begin position="158"/>
        <end position="242"/>
    </location>
</feature>
<dbReference type="RefSeq" id="WP_068009436.1">
    <property type="nucleotide sequence ID" value="NZ_FOFM01000054.1"/>
</dbReference>
<evidence type="ECO:0000313" key="3">
    <source>
        <dbReference type="EMBL" id="KZL14357.1"/>
    </source>
</evidence>
<evidence type="ECO:0000256" key="1">
    <source>
        <dbReference type="SAM" id="MobiDB-lite"/>
    </source>
</evidence>
<dbReference type="EMBL" id="LMCB01000091">
    <property type="protein sequence ID" value="KZL14357.1"/>
    <property type="molecule type" value="Genomic_DNA"/>
</dbReference>
<dbReference type="STRING" id="989403.SAMN05421798_1544"/>
<dbReference type="OrthoDB" id="6636741at2"/>
<dbReference type="AlphaFoldDB" id="A0A165VL12"/>
<accession>A0A165VL12</accession>
<evidence type="ECO:0000313" key="4">
    <source>
        <dbReference type="Proteomes" id="UP000076577"/>
    </source>
</evidence>
<protein>
    <recommendedName>
        <fullName evidence="2">TNT domain-containing protein</fullName>
    </recommendedName>
</protein>
<feature type="compositionally biased region" description="Basic and acidic residues" evidence="1">
    <location>
        <begin position="98"/>
        <end position="113"/>
    </location>
</feature>
<feature type="region of interest" description="Disordered" evidence="1">
    <location>
        <begin position="61"/>
        <end position="147"/>
    </location>
</feature>
<keyword evidence="4" id="KW-1185">Reference proteome</keyword>
<dbReference type="PANTHER" id="PTHR42059:SF1">
    <property type="entry name" value="TNT DOMAIN-CONTAINING PROTEIN"/>
    <property type="match status" value="1"/>
</dbReference>
<evidence type="ECO:0000259" key="2">
    <source>
        <dbReference type="Pfam" id="PF14021"/>
    </source>
</evidence>
<dbReference type="InterPro" id="IPR025331">
    <property type="entry name" value="TNT"/>
</dbReference>
<sequence length="249" mass="27071">MLGVKIVARRVSAVASRVVVRVLHQAGKAIPDSGKVLEIDLPDADINDGIIRQVLDEDKLGVGSKSDDAASRAKEKPPVVEEPKGGGNESASSTNRPSEADGKFTKEQLETAEKYGVPPDYTRPDGSTKWPNAVTPDPHTGKLHPRGFLNGKYDEVVLPEGRLIDRYGGDNGDYFSVPGTPFEQRAMAGNGPSGEPRLFKVIKPLPMKQGEIAPWFGQPGGGTQYQSQMPLKKLLKKKYLEELKGNSWR</sequence>
<proteinExistence type="predicted"/>